<organism evidence="1 2">
    <name type="scientific">Cichlidogyrus casuarinus</name>
    <dbReference type="NCBI Taxonomy" id="1844966"/>
    <lineage>
        <taxon>Eukaryota</taxon>
        <taxon>Metazoa</taxon>
        <taxon>Spiralia</taxon>
        <taxon>Lophotrochozoa</taxon>
        <taxon>Platyhelminthes</taxon>
        <taxon>Monogenea</taxon>
        <taxon>Monopisthocotylea</taxon>
        <taxon>Dactylogyridea</taxon>
        <taxon>Ancyrocephalidae</taxon>
        <taxon>Cichlidogyrus</taxon>
    </lineage>
</organism>
<reference evidence="1 2" key="1">
    <citation type="submission" date="2024-11" db="EMBL/GenBank/DDBJ databases">
        <title>Adaptive evolution of stress response genes in parasites aligns with host niche diversity.</title>
        <authorList>
            <person name="Hahn C."/>
            <person name="Resl P."/>
        </authorList>
    </citation>
    <scope>NUCLEOTIDE SEQUENCE [LARGE SCALE GENOMIC DNA]</scope>
    <source>
        <strain evidence="1">EGGRZ-B1_66</strain>
        <tissue evidence="1">Body</tissue>
    </source>
</reference>
<sequence>SEKCTPDQSFMEMDTEAILNERNVYESCNHPKFLSMLTISPYDIDKICISGCPYRIQKFIKDLIASQLTTTDASLARRARNSKKMSNKNERTKKQGSLIPMPFIECSLHEMLQNPEECIWIRSNVTKRHFQSPINDNGIGFMEFVVQHDPWYGPTDWAYILKKVLTKRVSVGDFLEIQMPLALLLWLHHTIKHAVMPETLPHSVFCRNTGTSTDNDEIVSEKKLMLAHVKNNLVLATDISSCGKLSPPTWIFSCRQRLFFESETLNSHELDQTTFD</sequence>
<keyword evidence="2" id="KW-1185">Reference proteome</keyword>
<dbReference type="Proteomes" id="UP001626550">
    <property type="component" value="Unassembled WGS sequence"/>
</dbReference>
<name>A0ABD2PUP4_9PLAT</name>
<protein>
    <submittedName>
        <fullName evidence="1">Uncharacterized protein</fullName>
    </submittedName>
</protein>
<gene>
    <name evidence="1" type="ORF">Ciccas_010230</name>
</gene>
<comment type="caution">
    <text evidence="1">The sequence shown here is derived from an EMBL/GenBank/DDBJ whole genome shotgun (WGS) entry which is preliminary data.</text>
</comment>
<evidence type="ECO:0000313" key="2">
    <source>
        <dbReference type="Proteomes" id="UP001626550"/>
    </source>
</evidence>
<feature type="non-terminal residue" evidence="1">
    <location>
        <position position="1"/>
    </location>
</feature>
<proteinExistence type="predicted"/>
<dbReference type="AlphaFoldDB" id="A0ABD2PUP4"/>
<evidence type="ECO:0000313" key="1">
    <source>
        <dbReference type="EMBL" id="KAL3311192.1"/>
    </source>
</evidence>
<dbReference type="EMBL" id="JBJKFK010002381">
    <property type="protein sequence ID" value="KAL3311192.1"/>
    <property type="molecule type" value="Genomic_DNA"/>
</dbReference>
<accession>A0ABD2PUP4</accession>